<protein>
    <submittedName>
        <fullName evidence="1">Uncharacterized protein</fullName>
    </submittedName>
</protein>
<accession>A0A1M4S2A9</accession>
<dbReference type="AlphaFoldDB" id="A0A1M4S2A9"/>
<keyword evidence="2" id="KW-1185">Reference proteome</keyword>
<dbReference type="Proteomes" id="UP000184291">
    <property type="component" value="Unassembled WGS sequence"/>
</dbReference>
<reference evidence="2" key="1">
    <citation type="submission" date="2016-09" db="EMBL/GenBank/DDBJ databases">
        <authorList>
            <person name="Strepis N."/>
        </authorList>
    </citation>
    <scope>NUCLEOTIDE SEQUENCE [LARGE SCALE GENOMIC DNA]</scope>
</reference>
<evidence type="ECO:0000313" key="2">
    <source>
        <dbReference type="Proteomes" id="UP000184291"/>
    </source>
</evidence>
<dbReference type="EMBL" id="FQTT01000013">
    <property type="protein sequence ID" value="SHE26311.1"/>
    <property type="molecule type" value="Genomic_DNA"/>
</dbReference>
<organism evidence="1 2">
    <name type="scientific">Actinomyces glycerinitolerans</name>
    <dbReference type="NCBI Taxonomy" id="1892869"/>
    <lineage>
        <taxon>Bacteria</taxon>
        <taxon>Bacillati</taxon>
        <taxon>Actinomycetota</taxon>
        <taxon>Actinomycetes</taxon>
        <taxon>Actinomycetales</taxon>
        <taxon>Actinomycetaceae</taxon>
        <taxon>Actinomyces</taxon>
    </lineage>
</organism>
<name>A0A1M4S2A9_9ACTO</name>
<gene>
    <name evidence="1" type="ORF">ACGLYG10_2561</name>
</gene>
<dbReference type="STRING" id="1892869.ACGLYG10_2561"/>
<sequence length="613" mass="66466">MTGSTDTPSHHSRRIFLGMSLAALPVAASLAACHDKSTTSVDAIPLDGFTTAVLRQEDADELTLGKLSSFLETSCDDSDALAAMFSGLGADGTLALTEAVGDHVGLTHRASDAESKLARKTLGQLKRSLGAASKKWELGYARRFGADLVEAAAYPDPASLYYQLGNRNESLAYLLYDASGASDELILGAADKMDRIQRQAAAAGYPHDWAWNGRPRFLPGMVEEADEDWAHDIPTIIMHDLGAHGRASYKFFTGDDGRVEYWVGEHVYDGDLSGIAAALDSASTTTDFMTIDRQACANVAAFGIEAMAHRKDFGVKRVKHGKRGVEGAQSLEHILEAYMDSLIVSYATGGWEYPGTYTLTTATGQKIPNSPWFNHISLDVILGVIGRDGRAMIHLRTAVNNAELNSLPPGSDEEDLTIFADYWAEVEGGTTNAIGTGGIRGAANPDYRFAQAWTDLANKPASELAELAQQCVSDAFDNAAVCDSSTLIDLLKDDTSLWRNGDDNTDEKRRAIRNAAYSSYMRRMLWAADAAGLNGYQDPDSGHTLDSYSTATVQDPDGTYRLITPQEYEHLSDEEKKRANTELEMLADTPGCMGDAVGEVKNSFDQQFQERYP</sequence>
<proteinExistence type="predicted"/>
<evidence type="ECO:0000313" key="1">
    <source>
        <dbReference type="EMBL" id="SHE26311.1"/>
    </source>
</evidence>